<dbReference type="EMBL" id="JAIQCV010000001">
    <property type="protein sequence ID" value="KAH1130362.1"/>
    <property type="molecule type" value="Genomic_DNA"/>
</dbReference>
<comment type="caution">
    <text evidence="2">The sequence shown here is derived from an EMBL/GenBank/DDBJ whole genome shotgun (WGS) entry which is preliminary data.</text>
</comment>
<keyword evidence="3" id="KW-1185">Reference proteome</keyword>
<dbReference type="OrthoDB" id="10571089at2759"/>
<gene>
    <name evidence="2" type="ORF">J1N35_001740</name>
</gene>
<proteinExistence type="predicted"/>
<evidence type="ECO:0000313" key="2">
    <source>
        <dbReference type="EMBL" id="KAH1130362.1"/>
    </source>
</evidence>
<evidence type="ECO:0000256" key="1">
    <source>
        <dbReference type="SAM" id="MobiDB-lite"/>
    </source>
</evidence>
<accession>A0A9D3WIB8</accession>
<feature type="compositionally biased region" description="Acidic residues" evidence="1">
    <location>
        <begin position="163"/>
        <end position="178"/>
    </location>
</feature>
<organism evidence="2 3">
    <name type="scientific">Gossypium stocksii</name>
    <dbReference type="NCBI Taxonomy" id="47602"/>
    <lineage>
        <taxon>Eukaryota</taxon>
        <taxon>Viridiplantae</taxon>
        <taxon>Streptophyta</taxon>
        <taxon>Embryophyta</taxon>
        <taxon>Tracheophyta</taxon>
        <taxon>Spermatophyta</taxon>
        <taxon>Magnoliopsida</taxon>
        <taxon>eudicotyledons</taxon>
        <taxon>Gunneridae</taxon>
        <taxon>Pentapetalae</taxon>
        <taxon>rosids</taxon>
        <taxon>malvids</taxon>
        <taxon>Malvales</taxon>
        <taxon>Malvaceae</taxon>
        <taxon>Malvoideae</taxon>
        <taxon>Gossypium</taxon>
    </lineage>
</organism>
<dbReference type="Proteomes" id="UP000828251">
    <property type="component" value="Unassembled WGS sequence"/>
</dbReference>
<sequence>MKGELKLEVVISLHCSSENAVIELSIKFAQANGAGPSSTTAAANVGTEAEAKSLTTRFCGGFTGLLQSSYYDVPVISMGRHSSFSDIDLNFSGHYRSGYERNPNLDTRARHSVGVFDFNFSDFAEHMGYRRTDNLLFTTGSDKGTSNPLVEDDNEGATKEEDTIKEEEAADAVDGSELDPDRIRRFSPIDLEVTPFSELE</sequence>
<dbReference type="AlphaFoldDB" id="A0A9D3WIB8"/>
<feature type="region of interest" description="Disordered" evidence="1">
    <location>
        <begin position="138"/>
        <end position="181"/>
    </location>
</feature>
<reference evidence="2 3" key="1">
    <citation type="journal article" date="2021" name="Plant Biotechnol. J.">
        <title>Multi-omics assisted identification of the key and species-specific regulatory components of drought-tolerant mechanisms in Gossypium stocksii.</title>
        <authorList>
            <person name="Yu D."/>
            <person name="Ke L."/>
            <person name="Zhang D."/>
            <person name="Wu Y."/>
            <person name="Sun Y."/>
            <person name="Mei J."/>
            <person name="Sun J."/>
            <person name="Sun Y."/>
        </authorList>
    </citation>
    <scope>NUCLEOTIDE SEQUENCE [LARGE SCALE GENOMIC DNA]</scope>
    <source>
        <strain evidence="3">cv. E1</strain>
        <tissue evidence="2">Leaf</tissue>
    </source>
</reference>
<feature type="compositionally biased region" description="Polar residues" evidence="1">
    <location>
        <begin position="138"/>
        <end position="148"/>
    </location>
</feature>
<name>A0A9D3WIB8_9ROSI</name>
<protein>
    <submittedName>
        <fullName evidence="2">Uncharacterized protein</fullName>
    </submittedName>
</protein>
<evidence type="ECO:0000313" key="3">
    <source>
        <dbReference type="Proteomes" id="UP000828251"/>
    </source>
</evidence>